<dbReference type="EMBL" id="BTSY01000001">
    <property type="protein sequence ID" value="GMT10378.1"/>
    <property type="molecule type" value="Genomic_DNA"/>
</dbReference>
<organism evidence="2 3">
    <name type="scientific">Pristionchus fissidentatus</name>
    <dbReference type="NCBI Taxonomy" id="1538716"/>
    <lineage>
        <taxon>Eukaryota</taxon>
        <taxon>Metazoa</taxon>
        <taxon>Ecdysozoa</taxon>
        <taxon>Nematoda</taxon>
        <taxon>Chromadorea</taxon>
        <taxon>Rhabditida</taxon>
        <taxon>Rhabditina</taxon>
        <taxon>Diplogasteromorpha</taxon>
        <taxon>Diplogasteroidea</taxon>
        <taxon>Neodiplogasteridae</taxon>
        <taxon>Pristionchus</taxon>
    </lineage>
</organism>
<reference evidence="2" key="1">
    <citation type="submission" date="2023-10" db="EMBL/GenBank/DDBJ databases">
        <title>Genome assembly of Pristionchus species.</title>
        <authorList>
            <person name="Yoshida K."/>
            <person name="Sommer R.J."/>
        </authorList>
    </citation>
    <scope>NUCLEOTIDE SEQUENCE</scope>
    <source>
        <strain evidence="2">RS5133</strain>
    </source>
</reference>
<feature type="non-terminal residue" evidence="2">
    <location>
        <position position="73"/>
    </location>
</feature>
<dbReference type="Proteomes" id="UP001432322">
    <property type="component" value="Unassembled WGS sequence"/>
</dbReference>
<comment type="caution">
    <text evidence="2">The sequence shown here is derived from an EMBL/GenBank/DDBJ whole genome shotgun (WGS) entry which is preliminary data.</text>
</comment>
<feature type="non-terminal residue" evidence="2">
    <location>
        <position position="1"/>
    </location>
</feature>
<evidence type="ECO:0008006" key="4">
    <source>
        <dbReference type="Google" id="ProtNLM"/>
    </source>
</evidence>
<sequence>TDLNPMRSVCPIEDCVKVSFGNTGIFECPKDFHLKIEFREESFSYLKCNRDNGNWETESDDGIEDSFENNTNI</sequence>
<name>A0AAV5UW37_9BILA</name>
<evidence type="ECO:0000313" key="3">
    <source>
        <dbReference type="Proteomes" id="UP001432322"/>
    </source>
</evidence>
<feature type="region of interest" description="Disordered" evidence="1">
    <location>
        <begin position="53"/>
        <end position="73"/>
    </location>
</feature>
<keyword evidence="3" id="KW-1185">Reference proteome</keyword>
<gene>
    <name evidence="2" type="ORF">PFISCL1PPCAC_1675</name>
</gene>
<accession>A0AAV5UW37</accession>
<evidence type="ECO:0000313" key="2">
    <source>
        <dbReference type="EMBL" id="GMT10378.1"/>
    </source>
</evidence>
<evidence type="ECO:0000256" key="1">
    <source>
        <dbReference type="SAM" id="MobiDB-lite"/>
    </source>
</evidence>
<proteinExistence type="predicted"/>
<feature type="compositionally biased region" description="Acidic residues" evidence="1">
    <location>
        <begin position="57"/>
        <end position="67"/>
    </location>
</feature>
<protein>
    <recommendedName>
        <fullName evidence="4">Galectin</fullName>
    </recommendedName>
</protein>
<dbReference type="AlphaFoldDB" id="A0AAV5UW37"/>